<accession>A0A8J9Y2E2</accession>
<dbReference type="AlphaFoldDB" id="A0A8J9Y2E2"/>
<gene>
    <name evidence="2" type="ORF">BINO364_LOCUS1942</name>
</gene>
<dbReference type="OrthoDB" id="7221099at2759"/>
<keyword evidence="3" id="KW-1185">Reference proteome</keyword>
<name>A0A8J9Y2E2_9NEOP</name>
<protein>
    <submittedName>
        <fullName evidence="2">Uncharacterized protein</fullName>
    </submittedName>
</protein>
<sequence length="115" mass="12842">MLFSKTLLVLLIAILGTSWIPDGRTNGLASGCWSSVKRPEQCVEKKDPTKVSTIDDIPQEDDEFAPLTVGIWYQAAAGGRWPVGKNGDFSLQGTYRRQAGMRREYGGLANFNYRW</sequence>
<reference evidence="2" key="1">
    <citation type="submission" date="2021-12" db="EMBL/GenBank/DDBJ databases">
        <authorList>
            <person name="Martin H S."/>
        </authorList>
    </citation>
    <scope>NUCLEOTIDE SEQUENCE</scope>
</reference>
<feature type="chain" id="PRO_5035480645" evidence="1">
    <location>
        <begin position="20"/>
        <end position="115"/>
    </location>
</feature>
<dbReference type="Proteomes" id="UP000838878">
    <property type="component" value="Chromosome 10"/>
</dbReference>
<feature type="non-terminal residue" evidence="2">
    <location>
        <position position="115"/>
    </location>
</feature>
<dbReference type="EMBL" id="OV170230">
    <property type="protein sequence ID" value="CAH0714944.1"/>
    <property type="molecule type" value="Genomic_DNA"/>
</dbReference>
<feature type="signal peptide" evidence="1">
    <location>
        <begin position="1"/>
        <end position="19"/>
    </location>
</feature>
<evidence type="ECO:0000313" key="3">
    <source>
        <dbReference type="Proteomes" id="UP000838878"/>
    </source>
</evidence>
<evidence type="ECO:0000256" key="1">
    <source>
        <dbReference type="SAM" id="SignalP"/>
    </source>
</evidence>
<organism evidence="2 3">
    <name type="scientific">Brenthis ino</name>
    <name type="common">lesser marbled fritillary</name>
    <dbReference type="NCBI Taxonomy" id="405034"/>
    <lineage>
        <taxon>Eukaryota</taxon>
        <taxon>Metazoa</taxon>
        <taxon>Ecdysozoa</taxon>
        <taxon>Arthropoda</taxon>
        <taxon>Hexapoda</taxon>
        <taxon>Insecta</taxon>
        <taxon>Pterygota</taxon>
        <taxon>Neoptera</taxon>
        <taxon>Endopterygota</taxon>
        <taxon>Lepidoptera</taxon>
        <taxon>Glossata</taxon>
        <taxon>Ditrysia</taxon>
        <taxon>Papilionoidea</taxon>
        <taxon>Nymphalidae</taxon>
        <taxon>Heliconiinae</taxon>
        <taxon>Argynnini</taxon>
        <taxon>Brenthis</taxon>
    </lineage>
</organism>
<keyword evidence="1" id="KW-0732">Signal</keyword>
<evidence type="ECO:0000313" key="2">
    <source>
        <dbReference type="EMBL" id="CAH0714944.1"/>
    </source>
</evidence>
<proteinExistence type="predicted"/>